<keyword evidence="3 7" id="KW-0812">Transmembrane</keyword>
<dbReference type="AlphaFoldDB" id="H5TTM8"/>
<dbReference type="InterPro" id="IPR004680">
    <property type="entry name" value="Cit_transptr-like_dom"/>
</dbReference>
<dbReference type="STRING" id="1108044.GOOTI_240_00160"/>
<gene>
    <name evidence="9" type="ORF">GOOTI_240_00160</name>
</gene>
<evidence type="ECO:0000256" key="1">
    <source>
        <dbReference type="ARBA" id="ARBA00004141"/>
    </source>
</evidence>
<reference evidence="9" key="1">
    <citation type="submission" date="2012-02" db="EMBL/GenBank/DDBJ databases">
        <title>Whole genome shotgun sequence of Gordonia otitidis NBRC 100426.</title>
        <authorList>
            <person name="Yoshida I."/>
            <person name="Hosoyama A."/>
            <person name="Tsuchikane K."/>
            <person name="Katsumata H."/>
            <person name="Yamazaki S."/>
            <person name="Fujita N."/>
        </authorList>
    </citation>
    <scope>NUCLEOTIDE SEQUENCE [LARGE SCALE GENOMIC DNA]</scope>
    <source>
        <strain evidence="9">NBRC 100426</strain>
    </source>
</reference>
<organism evidence="9 10">
    <name type="scientific">Gordonia otitidis (strain DSM 44809 / CCUG 52243 / JCM 12355 / NBRC 100426 / IFM 10032)</name>
    <dbReference type="NCBI Taxonomy" id="1108044"/>
    <lineage>
        <taxon>Bacteria</taxon>
        <taxon>Bacillati</taxon>
        <taxon>Actinomycetota</taxon>
        <taxon>Actinomycetes</taxon>
        <taxon>Mycobacteriales</taxon>
        <taxon>Gordoniaceae</taxon>
        <taxon>Gordonia</taxon>
    </lineage>
</organism>
<sequence length="520" mass="54190">MTLNPEVATVVILLVAIVVFIWNRVSPAIVALGVTIALFATGVVDFGEAISGFGDPLVIYLAGLFVVSEALDASGVTAWAGAVLTRWVGQKPAAIMSAVMVLSALLAAFITPNGAVAALIPVAVLLAARIGQAPSRMLIPLAFAAHAGSMLTLLGTPINVLVSELAEENGARAFGFFEFAIVGVPLLVGVVLICVTLGPRLLPERWPANATHDLSRYAQTIAAEYQLSGSKHDVDEDNGIIEVVIPPRSPFLGDEVYPGMFTEDGDLIITAVHRNGKLLDHAHLEVGDVLLLHGTWDDLQTKVTGGGILSVNEPDLIRRQTGHLGARAWISSAVLVIMCVSLALDVAPPAIVVLCAAAALVAMNVITVPQAERSISLQTLIVVGGMVPMSIAIQTSGLAQRISTWMVDTLGGGSPLLLLAAIVITVLVLGQFISNLATVLVVAPIAVTVSHTADISVLPMMMAITVAGAASFLTPVATAGNLMVQGPGGYRFGDYWRLGLPCIALFGAVAIFMVPLVWPF</sequence>
<dbReference type="OrthoDB" id="9809303at2"/>
<dbReference type="RefSeq" id="WP_007240995.1">
    <property type="nucleotide sequence ID" value="NZ_BAFB01000240.1"/>
</dbReference>
<keyword evidence="5 7" id="KW-1133">Transmembrane helix</keyword>
<evidence type="ECO:0000256" key="7">
    <source>
        <dbReference type="SAM" id="Phobius"/>
    </source>
</evidence>
<dbReference type="GO" id="GO:0005886">
    <property type="term" value="C:plasma membrane"/>
    <property type="evidence" value="ECO:0007669"/>
    <property type="project" value="TreeGrafter"/>
</dbReference>
<dbReference type="SUPFAM" id="SSF116726">
    <property type="entry name" value="TrkA C-terminal domain-like"/>
    <property type="match status" value="1"/>
</dbReference>
<evidence type="ECO:0000256" key="6">
    <source>
        <dbReference type="ARBA" id="ARBA00023136"/>
    </source>
</evidence>
<evidence type="ECO:0000313" key="10">
    <source>
        <dbReference type="Proteomes" id="UP000005038"/>
    </source>
</evidence>
<dbReference type="InterPro" id="IPR001898">
    <property type="entry name" value="SLC13A/DASS"/>
</dbReference>
<keyword evidence="2" id="KW-0813">Transport</keyword>
<accession>H5TTM8</accession>
<dbReference type="InterPro" id="IPR036721">
    <property type="entry name" value="RCK_C_sf"/>
</dbReference>
<feature type="transmembrane region" description="Helical" evidence="7">
    <location>
        <begin position="375"/>
        <end position="396"/>
    </location>
</feature>
<name>H5TTM8_GORO1</name>
<dbReference type="Pfam" id="PF03600">
    <property type="entry name" value="CitMHS"/>
    <property type="match status" value="1"/>
</dbReference>
<feature type="transmembrane region" description="Helical" evidence="7">
    <location>
        <begin position="324"/>
        <end position="344"/>
    </location>
</feature>
<evidence type="ECO:0000259" key="8">
    <source>
        <dbReference type="Pfam" id="PF03600"/>
    </source>
</evidence>
<feature type="transmembrane region" description="Helical" evidence="7">
    <location>
        <begin position="350"/>
        <end position="368"/>
    </location>
</feature>
<feature type="transmembrane region" description="Helical" evidence="7">
    <location>
        <begin position="455"/>
        <end position="478"/>
    </location>
</feature>
<feature type="domain" description="Citrate transporter-like" evidence="8">
    <location>
        <begin position="17"/>
        <end position="342"/>
    </location>
</feature>
<feature type="transmembrane region" description="Helical" evidence="7">
    <location>
        <begin position="7"/>
        <end position="22"/>
    </location>
</feature>
<evidence type="ECO:0000256" key="2">
    <source>
        <dbReference type="ARBA" id="ARBA00022448"/>
    </source>
</evidence>
<feature type="transmembrane region" description="Helical" evidence="7">
    <location>
        <begin position="28"/>
        <end position="46"/>
    </location>
</feature>
<feature type="transmembrane region" description="Helical" evidence="7">
    <location>
        <begin position="58"/>
        <end position="81"/>
    </location>
</feature>
<dbReference type="InterPro" id="IPR051679">
    <property type="entry name" value="DASS-Related_Transporters"/>
</dbReference>
<keyword evidence="6 7" id="KW-0472">Membrane</keyword>
<dbReference type="PANTHER" id="PTHR43652">
    <property type="entry name" value="BASIC AMINO ACID ANTIPORTER YFCC-RELATED"/>
    <property type="match status" value="1"/>
</dbReference>
<keyword evidence="4" id="KW-0677">Repeat</keyword>
<protein>
    <recommendedName>
        <fullName evidence="8">Citrate transporter-like domain-containing protein</fullName>
    </recommendedName>
</protein>
<evidence type="ECO:0000256" key="4">
    <source>
        <dbReference type="ARBA" id="ARBA00022737"/>
    </source>
</evidence>
<comment type="subcellular location">
    <subcellularLocation>
        <location evidence="1">Membrane</location>
        <topology evidence="1">Multi-pass membrane protein</topology>
    </subcellularLocation>
</comment>
<feature type="transmembrane region" description="Helical" evidence="7">
    <location>
        <begin position="138"/>
        <end position="162"/>
    </location>
</feature>
<dbReference type="Gene3D" id="3.30.70.1450">
    <property type="entry name" value="Regulator of K+ conductance, C-terminal domain"/>
    <property type="match status" value="1"/>
</dbReference>
<keyword evidence="10" id="KW-1185">Reference proteome</keyword>
<evidence type="ECO:0000256" key="3">
    <source>
        <dbReference type="ARBA" id="ARBA00022692"/>
    </source>
</evidence>
<dbReference type="Pfam" id="PF00939">
    <property type="entry name" value="Na_sulph_symp"/>
    <property type="match status" value="1"/>
</dbReference>
<feature type="transmembrane region" description="Helical" evidence="7">
    <location>
        <begin position="416"/>
        <end position="443"/>
    </location>
</feature>
<dbReference type="Proteomes" id="UP000005038">
    <property type="component" value="Unassembled WGS sequence"/>
</dbReference>
<feature type="transmembrane region" description="Helical" evidence="7">
    <location>
        <begin position="93"/>
        <end position="126"/>
    </location>
</feature>
<proteinExistence type="predicted"/>
<dbReference type="GO" id="GO:0006813">
    <property type="term" value="P:potassium ion transport"/>
    <property type="evidence" value="ECO:0007669"/>
    <property type="project" value="InterPro"/>
</dbReference>
<evidence type="ECO:0000313" key="9">
    <source>
        <dbReference type="EMBL" id="GAB36836.1"/>
    </source>
</evidence>
<dbReference type="PANTHER" id="PTHR43652:SF1">
    <property type="entry name" value="RESPONSE REGULATOR"/>
    <property type="match status" value="1"/>
</dbReference>
<feature type="transmembrane region" description="Helical" evidence="7">
    <location>
        <begin position="498"/>
        <end position="518"/>
    </location>
</feature>
<comment type="caution">
    <text evidence="9">The sequence shown here is derived from an EMBL/GenBank/DDBJ whole genome shotgun (WGS) entry which is preliminary data.</text>
</comment>
<dbReference type="EMBL" id="BAFB01000240">
    <property type="protein sequence ID" value="GAB36836.1"/>
    <property type="molecule type" value="Genomic_DNA"/>
</dbReference>
<dbReference type="GO" id="GO:0022857">
    <property type="term" value="F:transmembrane transporter activity"/>
    <property type="evidence" value="ECO:0007669"/>
    <property type="project" value="InterPro"/>
</dbReference>
<feature type="transmembrane region" description="Helical" evidence="7">
    <location>
        <begin position="174"/>
        <end position="197"/>
    </location>
</feature>
<evidence type="ECO:0000256" key="5">
    <source>
        <dbReference type="ARBA" id="ARBA00022989"/>
    </source>
</evidence>